<sequence length="435" mass="47164">MKPLRLSFLAGTAAFCVFATQAQAGPDLIRSGPALTYGNVSAPGTATSVIGNPAAGSGAERPGFRFALIGPVALGYELGDADDFSEEVEDLLDILDRDDIGQGEAQDIIDRFQGLLRDFGKEGYIKVNGSAQVPFTPFVVSNETLGGTVSLDIRYGGQARVSFLDDPLVYNSDQDIIETESAVYVKGGRWREVGVSYGRPVLELPEGRLHAGVRLVHYEAELSKTVIALQDVDSDEDLGDVLSDEYDANTRRSSAFGLDVGVLWVASNYQLGATLANLNSPEFDYPRIGRSCDRLSGLRQANCQSAAFFGDRIDLNETYEMAPKLTVEGAWFPFATRRWMLAGSLDVNETNDPIGDPHRWLSVSGGYIPDSWLMPGFRAGFHRNFSGSELNYVSLGTTLFRVFTLDVAWTLDSVDVDGDSYPRSAAVSAGLELAF</sequence>
<dbReference type="InterPro" id="IPR032811">
    <property type="entry name" value="Put_conjugal_transfer"/>
</dbReference>
<organism evidence="2 3">
    <name type="scientific">Natronocella acetinitrilica</name>
    <dbReference type="NCBI Taxonomy" id="414046"/>
    <lineage>
        <taxon>Bacteria</taxon>
        <taxon>Pseudomonadati</taxon>
        <taxon>Pseudomonadota</taxon>
        <taxon>Gammaproteobacteria</taxon>
        <taxon>Chromatiales</taxon>
        <taxon>Ectothiorhodospiraceae</taxon>
        <taxon>Natronocella</taxon>
    </lineage>
</organism>
<gene>
    <name evidence="2" type="ORF">J2T57_002659</name>
</gene>
<keyword evidence="1" id="KW-0732">Signal</keyword>
<evidence type="ECO:0000256" key="1">
    <source>
        <dbReference type="SAM" id="SignalP"/>
    </source>
</evidence>
<comment type="caution">
    <text evidence="2">The sequence shown here is derived from an EMBL/GenBank/DDBJ whole genome shotgun (WGS) entry which is preliminary data.</text>
</comment>
<feature type="signal peptide" evidence="1">
    <location>
        <begin position="1"/>
        <end position="24"/>
    </location>
</feature>
<dbReference type="EMBL" id="JALJXV010000006">
    <property type="protein sequence ID" value="MCP1675509.1"/>
    <property type="molecule type" value="Genomic_DNA"/>
</dbReference>
<evidence type="ECO:0000313" key="3">
    <source>
        <dbReference type="Proteomes" id="UP001205843"/>
    </source>
</evidence>
<name>A0AAE3G5P7_9GAMM</name>
<dbReference type="Pfam" id="PF13729">
    <property type="entry name" value="TraF_2"/>
    <property type="match status" value="1"/>
</dbReference>
<feature type="chain" id="PRO_5041942744" evidence="1">
    <location>
        <begin position="25"/>
        <end position="435"/>
    </location>
</feature>
<dbReference type="Proteomes" id="UP001205843">
    <property type="component" value="Unassembled WGS sequence"/>
</dbReference>
<proteinExistence type="predicted"/>
<keyword evidence="3" id="KW-1185">Reference proteome</keyword>
<dbReference type="RefSeq" id="WP_253479022.1">
    <property type="nucleotide sequence ID" value="NZ_JALJXV010000006.1"/>
</dbReference>
<accession>A0AAE3G5P7</accession>
<reference evidence="2" key="1">
    <citation type="submission" date="2022-03" db="EMBL/GenBank/DDBJ databases">
        <title>Genomic Encyclopedia of Type Strains, Phase III (KMG-III): the genomes of soil and plant-associated and newly described type strains.</title>
        <authorList>
            <person name="Whitman W."/>
        </authorList>
    </citation>
    <scope>NUCLEOTIDE SEQUENCE</scope>
    <source>
        <strain evidence="2">ANL 6-2</strain>
    </source>
</reference>
<dbReference type="AlphaFoldDB" id="A0AAE3G5P7"/>
<evidence type="ECO:0000313" key="2">
    <source>
        <dbReference type="EMBL" id="MCP1675509.1"/>
    </source>
</evidence>
<protein>
    <submittedName>
        <fullName evidence="2">Uncharacterized protein</fullName>
    </submittedName>
</protein>